<reference evidence="2" key="1">
    <citation type="journal article" date="2022" name="Mol. Ecol. Resour.">
        <title>The genomes of chicory, endive, great burdock and yacon provide insights into Asteraceae palaeo-polyploidization history and plant inulin production.</title>
        <authorList>
            <person name="Fan W."/>
            <person name="Wang S."/>
            <person name="Wang H."/>
            <person name="Wang A."/>
            <person name="Jiang F."/>
            <person name="Liu H."/>
            <person name="Zhao H."/>
            <person name="Xu D."/>
            <person name="Zhang Y."/>
        </authorList>
    </citation>
    <scope>NUCLEOTIDE SEQUENCE [LARGE SCALE GENOMIC DNA]</scope>
    <source>
        <strain evidence="2">cv. Yunnan</strain>
    </source>
</reference>
<proteinExistence type="predicted"/>
<reference evidence="1 2" key="2">
    <citation type="journal article" date="2022" name="Mol. Ecol. Resour.">
        <title>The genomes of chicory, endive, great burdock and yacon provide insights into Asteraceae paleo-polyploidization history and plant inulin production.</title>
        <authorList>
            <person name="Fan W."/>
            <person name="Wang S."/>
            <person name="Wang H."/>
            <person name="Wang A."/>
            <person name="Jiang F."/>
            <person name="Liu H."/>
            <person name="Zhao H."/>
            <person name="Xu D."/>
            <person name="Zhang Y."/>
        </authorList>
    </citation>
    <scope>NUCLEOTIDE SEQUENCE [LARGE SCALE GENOMIC DNA]</scope>
    <source>
        <strain evidence="2">cv. Yunnan</strain>
        <tissue evidence="1">Leaves</tissue>
    </source>
</reference>
<keyword evidence="2" id="KW-1185">Reference proteome</keyword>
<dbReference type="Proteomes" id="UP001056120">
    <property type="component" value="Linkage Group LG20"/>
</dbReference>
<protein>
    <submittedName>
        <fullName evidence="1">Uncharacterized protein</fullName>
    </submittedName>
</protein>
<sequence>MAAQTQEELLAAHLEQHKIDNEEPLVEDNDDDEEDGDDEDDVEGQIDAGGRSKQSRSEKKKSKSYAKDWDEAHSWSQPCYCKKEQES</sequence>
<gene>
    <name evidence="1" type="ORF">L1987_59870</name>
</gene>
<evidence type="ECO:0000313" key="2">
    <source>
        <dbReference type="Proteomes" id="UP001056120"/>
    </source>
</evidence>
<dbReference type="EMBL" id="CM042037">
    <property type="protein sequence ID" value="KAI3742190.1"/>
    <property type="molecule type" value="Genomic_DNA"/>
</dbReference>
<accession>A0ACB9D6X0</accession>
<organism evidence="1 2">
    <name type="scientific">Smallanthus sonchifolius</name>
    <dbReference type="NCBI Taxonomy" id="185202"/>
    <lineage>
        <taxon>Eukaryota</taxon>
        <taxon>Viridiplantae</taxon>
        <taxon>Streptophyta</taxon>
        <taxon>Embryophyta</taxon>
        <taxon>Tracheophyta</taxon>
        <taxon>Spermatophyta</taxon>
        <taxon>Magnoliopsida</taxon>
        <taxon>eudicotyledons</taxon>
        <taxon>Gunneridae</taxon>
        <taxon>Pentapetalae</taxon>
        <taxon>asterids</taxon>
        <taxon>campanulids</taxon>
        <taxon>Asterales</taxon>
        <taxon>Asteraceae</taxon>
        <taxon>Asteroideae</taxon>
        <taxon>Heliantheae alliance</taxon>
        <taxon>Millerieae</taxon>
        <taxon>Smallanthus</taxon>
    </lineage>
</organism>
<evidence type="ECO:0000313" key="1">
    <source>
        <dbReference type="EMBL" id="KAI3742190.1"/>
    </source>
</evidence>
<name>A0ACB9D6X0_9ASTR</name>
<comment type="caution">
    <text evidence="1">The sequence shown here is derived from an EMBL/GenBank/DDBJ whole genome shotgun (WGS) entry which is preliminary data.</text>
</comment>